<dbReference type="STRING" id="1903181.BTN85_1831"/>
<dbReference type="InterPro" id="IPR058469">
    <property type="entry name" value="DUF8156"/>
</dbReference>
<name>A0A1Q6DS38_METT1</name>
<comment type="caution">
    <text evidence="2">The sequence shown here is derived from an EMBL/GenBank/DDBJ whole genome shotgun (WGS) entry which is preliminary data.</text>
</comment>
<accession>A0A1Q6DS38</accession>
<evidence type="ECO:0000313" key="2">
    <source>
        <dbReference type="EMBL" id="OKY77184.1"/>
    </source>
</evidence>
<reference evidence="2" key="1">
    <citation type="submission" date="2016-12" db="EMBL/GenBank/DDBJ databases">
        <title>Discovery of methanogenic haloarchaea.</title>
        <authorList>
            <person name="Sorokin D.Y."/>
            <person name="Makarova K.S."/>
            <person name="Abbas B."/>
            <person name="Ferrer M."/>
            <person name="Golyshin P.N."/>
        </authorList>
    </citation>
    <scope>NUCLEOTIDE SEQUENCE [LARGE SCALE GENOMIC DNA]</scope>
    <source>
        <strain evidence="2">HMET1</strain>
    </source>
</reference>
<evidence type="ECO:0000259" key="1">
    <source>
        <dbReference type="Pfam" id="PF26485"/>
    </source>
</evidence>
<protein>
    <submittedName>
        <fullName evidence="2">Protein associated with inactivated PolB-like polymerase</fullName>
    </submittedName>
</protein>
<dbReference type="AlphaFoldDB" id="A0A1Q6DS38"/>
<feature type="domain" description="DUF8156" evidence="1">
    <location>
        <begin position="1"/>
        <end position="78"/>
    </location>
</feature>
<proteinExistence type="predicted"/>
<dbReference type="Pfam" id="PF26485">
    <property type="entry name" value="DUF8156"/>
    <property type="match status" value="1"/>
</dbReference>
<dbReference type="EMBL" id="MSDW01000002">
    <property type="protein sequence ID" value="OKY77184.1"/>
    <property type="molecule type" value="Genomic_DNA"/>
</dbReference>
<keyword evidence="3" id="KW-1185">Reference proteome</keyword>
<dbReference type="Proteomes" id="UP000185744">
    <property type="component" value="Unassembled WGS sequence"/>
</dbReference>
<sequence length="79" mass="9388">MGRTMPTYRKLLEEEIEDLSEFRDALRARERRAFDEIMEMARNNSDAASNQASLDPRDSMYLSILIEMKMEIEKLKRET</sequence>
<evidence type="ECO:0000313" key="3">
    <source>
        <dbReference type="Proteomes" id="UP000185744"/>
    </source>
</evidence>
<dbReference type="InParanoid" id="A0A1Q6DS38"/>
<gene>
    <name evidence="2" type="ORF">BTN85_1831</name>
</gene>
<organism evidence="2 3">
    <name type="scientific">Methanohalarchaeum thermophilum</name>
    <dbReference type="NCBI Taxonomy" id="1903181"/>
    <lineage>
        <taxon>Archaea</taxon>
        <taxon>Methanobacteriati</taxon>
        <taxon>Methanobacteriota</taxon>
        <taxon>Methanonatronarchaeia</taxon>
        <taxon>Methanonatronarchaeales</taxon>
        <taxon>Methanonatronarchaeaceae</taxon>
        <taxon>Candidatus Methanohalarchaeum</taxon>
    </lineage>
</organism>